<protein>
    <submittedName>
        <fullName evidence="1">Uncharacterized protein</fullName>
    </submittedName>
</protein>
<dbReference type="EMBL" id="AGNL01028614">
    <property type="protein sequence ID" value="EJK57322.1"/>
    <property type="molecule type" value="Genomic_DNA"/>
</dbReference>
<keyword evidence="2" id="KW-1185">Reference proteome</keyword>
<dbReference type="Proteomes" id="UP000266841">
    <property type="component" value="Unassembled WGS sequence"/>
</dbReference>
<gene>
    <name evidence="1" type="ORF">THAOC_22647</name>
</gene>
<feature type="non-terminal residue" evidence="1">
    <location>
        <position position="136"/>
    </location>
</feature>
<evidence type="ECO:0000313" key="1">
    <source>
        <dbReference type="EMBL" id="EJK57322.1"/>
    </source>
</evidence>
<name>K0SFC1_THAOC</name>
<proteinExistence type="predicted"/>
<sequence>MRQRRNASEVTASNSNRKSGTCPIVQIEQKSDWSIALEAINTHNRLIASVCPVKPQGIASGDRYIAAVDIRISPPGSPLASQIFPESTQCWVKAVKFAFTEIASFDLHWPDNTYSAIACEKQRPRRSGTRWGATLA</sequence>
<reference evidence="1 2" key="1">
    <citation type="journal article" date="2012" name="Genome Biol.">
        <title>Genome and low-iron response of an oceanic diatom adapted to chronic iron limitation.</title>
        <authorList>
            <person name="Lommer M."/>
            <person name="Specht M."/>
            <person name="Roy A.S."/>
            <person name="Kraemer L."/>
            <person name="Andreson R."/>
            <person name="Gutowska M.A."/>
            <person name="Wolf J."/>
            <person name="Bergner S.V."/>
            <person name="Schilhabel M.B."/>
            <person name="Klostermeier U.C."/>
            <person name="Beiko R.G."/>
            <person name="Rosenstiel P."/>
            <person name="Hippler M."/>
            <person name="Laroche J."/>
        </authorList>
    </citation>
    <scope>NUCLEOTIDE SEQUENCE [LARGE SCALE GENOMIC DNA]</scope>
    <source>
        <strain evidence="1 2">CCMP1005</strain>
    </source>
</reference>
<accession>K0SFC1</accession>
<evidence type="ECO:0000313" key="2">
    <source>
        <dbReference type="Proteomes" id="UP000266841"/>
    </source>
</evidence>
<organism evidence="1 2">
    <name type="scientific">Thalassiosira oceanica</name>
    <name type="common">Marine diatom</name>
    <dbReference type="NCBI Taxonomy" id="159749"/>
    <lineage>
        <taxon>Eukaryota</taxon>
        <taxon>Sar</taxon>
        <taxon>Stramenopiles</taxon>
        <taxon>Ochrophyta</taxon>
        <taxon>Bacillariophyta</taxon>
        <taxon>Coscinodiscophyceae</taxon>
        <taxon>Thalassiosirophycidae</taxon>
        <taxon>Thalassiosirales</taxon>
        <taxon>Thalassiosiraceae</taxon>
        <taxon>Thalassiosira</taxon>
    </lineage>
</organism>
<dbReference type="AlphaFoldDB" id="K0SFC1"/>
<comment type="caution">
    <text evidence="1">The sequence shown here is derived from an EMBL/GenBank/DDBJ whole genome shotgun (WGS) entry which is preliminary data.</text>
</comment>